<dbReference type="PANTHER" id="PTHR32208:SF62">
    <property type="entry name" value="OXIDASE, PUTATIVE, EXPRESSED-RELATED"/>
    <property type="match status" value="1"/>
</dbReference>
<dbReference type="Pfam" id="PF07250">
    <property type="entry name" value="Glyoxal_oxid_N"/>
    <property type="match status" value="2"/>
</dbReference>
<evidence type="ECO:0000259" key="3">
    <source>
        <dbReference type="Pfam" id="PF07250"/>
    </source>
</evidence>
<evidence type="ECO:0000313" key="6">
    <source>
        <dbReference type="Proteomes" id="UP000585474"/>
    </source>
</evidence>
<dbReference type="EMBL" id="BJWL01000021">
    <property type="protein sequence ID" value="GFZ10399.1"/>
    <property type="molecule type" value="Genomic_DNA"/>
</dbReference>
<dbReference type="InterPro" id="IPR013783">
    <property type="entry name" value="Ig-like_fold"/>
</dbReference>
<sequence length="333" mass="36287">MTPNPIFLFFLHLSLFTLVPSAAAAGGQWVLLNQNIGIVAMHMQLLRNDRVVIFDRTDFGLSNISLPNGQCRNDPNDTTLQTDCSAHSVEYDVASNSIRPLTVLTDVWCSSGSVAPDGRLIQTGGFNDGDHVVRIYRPCSDCDWDEIKSGLTQRRWDVLIINGASAGTAGWEVGRDPVLKPIIYQPDNLIGSRFEVQNPSDVPRMYHSTAVLLRDGRVLVGGSLNMRPKIISPASSAKLGYQQWIAVQFTVASTVNGNLVSVTMVAPSFNTHSFSMNQRLLVLGGGNVTTLGKSTYEIGVVTPGSGKLAPPGYYMLFVVHQEIPSEGIWVQIQ</sequence>
<dbReference type="PANTHER" id="PTHR32208">
    <property type="entry name" value="SECRETED PROTEIN-RELATED"/>
    <property type="match status" value="1"/>
</dbReference>
<dbReference type="Gene3D" id="2.130.10.80">
    <property type="entry name" value="Galactose oxidase/kelch, beta-propeller"/>
    <property type="match status" value="1"/>
</dbReference>
<feature type="domain" description="Galactose oxidase-like Early set" evidence="4">
    <location>
        <begin position="227"/>
        <end position="332"/>
    </location>
</feature>
<gene>
    <name evidence="5" type="ORF">Acr_21g0009980</name>
</gene>
<evidence type="ECO:0000259" key="4">
    <source>
        <dbReference type="Pfam" id="PF09118"/>
    </source>
</evidence>
<dbReference type="InterPro" id="IPR009880">
    <property type="entry name" value="Glyoxal_oxidase_N"/>
</dbReference>
<dbReference type="Pfam" id="PF09118">
    <property type="entry name" value="GO-like_E_set"/>
    <property type="match status" value="1"/>
</dbReference>
<dbReference type="CDD" id="cd02851">
    <property type="entry name" value="E_set_GO_C"/>
    <property type="match status" value="1"/>
</dbReference>
<dbReference type="InterPro" id="IPR014756">
    <property type="entry name" value="Ig_E-set"/>
</dbReference>
<feature type="domain" description="Glyoxal oxidase N-terminal" evidence="3">
    <location>
        <begin position="41"/>
        <end position="156"/>
    </location>
</feature>
<dbReference type="Proteomes" id="UP000585474">
    <property type="component" value="Unassembled WGS sequence"/>
</dbReference>
<evidence type="ECO:0000256" key="1">
    <source>
        <dbReference type="ARBA" id="ARBA00022729"/>
    </source>
</evidence>
<proteinExistence type="predicted"/>
<name>A0A7J0GHW4_9ERIC</name>
<evidence type="ECO:0000313" key="5">
    <source>
        <dbReference type="EMBL" id="GFZ10399.1"/>
    </source>
</evidence>
<dbReference type="SUPFAM" id="SSF50965">
    <property type="entry name" value="Galactose oxidase, central domain"/>
    <property type="match status" value="1"/>
</dbReference>
<feature type="signal peptide" evidence="2">
    <location>
        <begin position="1"/>
        <end position="24"/>
    </location>
</feature>
<reference evidence="5 6" key="1">
    <citation type="submission" date="2019-07" db="EMBL/GenBank/DDBJ databases">
        <title>De Novo Assembly of kiwifruit Actinidia rufa.</title>
        <authorList>
            <person name="Sugita-Konishi S."/>
            <person name="Sato K."/>
            <person name="Mori E."/>
            <person name="Abe Y."/>
            <person name="Kisaki G."/>
            <person name="Hamano K."/>
            <person name="Suezawa K."/>
            <person name="Otani M."/>
            <person name="Fukuda T."/>
            <person name="Manabe T."/>
            <person name="Gomi K."/>
            <person name="Tabuchi M."/>
            <person name="Akimitsu K."/>
            <person name="Kataoka I."/>
        </authorList>
    </citation>
    <scope>NUCLEOTIDE SEQUENCE [LARGE SCALE GENOMIC DNA]</scope>
    <source>
        <strain evidence="6">cv. Fuchu</strain>
    </source>
</reference>
<dbReference type="Gene3D" id="2.60.40.10">
    <property type="entry name" value="Immunoglobulins"/>
    <property type="match status" value="1"/>
</dbReference>
<dbReference type="OrthoDB" id="2019572at2759"/>
<keyword evidence="1 2" id="KW-0732">Signal</keyword>
<accession>A0A7J0GHW4</accession>
<organism evidence="5 6">
    <name type="scientific">Actinidia rufa</name>
    <dbReference type="NCBI Taxonomy" id="165716"/>
    <lineage>
        <taxon>Eukaryota</taxon>
        <taxon>Viridiplantae</taxon>
        <taxon>Streptophyta</taxon>
        <taxon>Embryophyta</taxon>
        <taxon>Tracheophyta</taxon>
        <taxon>Spermatophyta</taxon>
        <taxon>Magnoliopsida</taxon>
        <taxon>eudicotyledons</taxon>
        <taxon>Gunneridae</taxon>
        <taxon>Pentapetalae</taxon>
        <taxon>asterids</taxon>
        <taxon>Ericales</taxon>
        <taxon>Actinidiaceae</taxon>
        <taxon>Actinidia</taxon>
    </lineage>
</organism>
<evidence type="ECO:0000256" key="2">
    <source>
        <dbReference type="SAM" id="SignalP"/>
    </source>
</evidence>
<feature type="domain" description="Glyoxal oxidase N-terminal" evidence="3">
    <location>
        <begin position="157"/>
        <end position="223"/>
    </location>
</feature>
<feature type="chain" id="PRO_5029547508" evidence="2">
    <location>
        <begin position="25"/>
        <end position="333"/>
    </location>
</feature>
<dbReference type="InterPro" id="IPR011043">
    <property type="entry name" value="Gal_Oxase/kelch_b-propeller"/>
</dbReference>
<dbReference type="SUPFAM" id="SSF81296">
    <property type="entry name" value="E set domains"/>
    <property type="match status" value="1"/>
</dbReference>
<keyword evidence="6" id="KW-1185">Reference proteome</keyword>
<protein>
    <submittedName>
        <fullName evidence="5">Glyoxal oxidase-related protein</fullName>
    </submittedName>
</protein>
<dbReference type="AlphaFoldDB" id="A0A7J0GHW4"/>
<dbReference type="InterPro" id="IPR037293">
    <property type="entry name" value="Gal_Oxidase_central_sf"/>
</dbReference>
<dbReference type="InterPro" id="IPR015202">
    <property type="entry name" value="GO-like_E_set"/>
</dbReference>
<comment type="caution">
    <text evidence="5">The sequence shown here is derived from an EMBL/GenBank/DDBJ whole genome shotgun (WGS) entry which is preliminary data.</text>
</comment>